<feature type="transmembrane region" description="Helical" evidence="1">
    <location>
        <begin position="90"/>
        <end position="110"/>
    </location>
</feature>
<evidence type="ECO:0000313" key="3">
    <source>
        <dbReference type="Proteomes" id="UP001272052"/>
    </source>
</evidence>
<name>A0ABU3VNH7_9EURY</name>
<proteinExistence type="predicted"/>
<dbReference type="Proteomes" id="UP001272052">
    <property type="component" value="Unassembled WGS sequence"/>
</dbReference>
<evidence type="ECO:0000313" key="2">
    <source>
        <dbReference type="EMBL" id="MDV0444961.1"/>
    </source>
</evidence>
<keyword evidence="1" id="KW-0472">Membrane</keyword>
<protein>
    <recommendedName>
        <fullName evidence="4">Transmembrane protein</fullName>
    </recommendedName>
</protein>
<evidence type="ECO:0000256" key="1">
    <source>
        <dbReference type="SAM" id="Phobius"/>
    </source>
</evidence>
<comment type="caution">
    <text evidence="2">The sequence shown here is derived from an EMBL/GenBank/DDBJ whole genome shotgun (WGS) entry which is preliminary data.</text>
</comment>
<keyword evidence="1" id="KW-0812">Transmembrane</keyword>
<organism evidence="2 3">
    <name type="scientific">Methanimicrococcus hacksteinii</name>
    <dbReference type="NCBI Taxonomy" id="3028293"/>
    <lineage>
        <taxon>Archaea</taxon>
        <taxon>Methanobacteriati</taxon>
        <taxon>Methanobacteriota</taxon>
        <taxon>Stenosarchaea group</taxon>
        <taxon>Methanomicrobia</taxon>
        <taxon>Methanosarcinales</taxon>
        <taxon>Methanosarcinaceae</taxon>
        <taxon>Methanimicrococcus</taxon>
    </lineage>
</organism>
<sequence>MNRNETEKTMALKMKTDKKIGLRDQIKPPGLMMPDSFEGKVSKKHKMLFLIHKKVLETPVFHTSFMTLSTFSTLCFSTLCFSTLRFSILSVFAFVSFFNVLFFDLFLLYSRIASAFLPGRNCNKKGSRRKDSKMQQQNSCMDLNGLTTLNLSN</sequence>
<evidence type="ECO:0008006" key="4">
    <source>
        <dbReference type="Google" id="ProtNLM"/>
    </source>
</evidence>
<keyword evidence="1" id="KW-1133">Transmembrane helix</keyword>
<gene>
    <name evidence="2" type="ORF">MmiAt1_05110</name>
</gene>
<reference evidence="2 3" key="1">
    <citation type="submission" date="2023-06" db="EMBL/GenBank/DDBJ databases">
        <title>Genome sequence of Methanimicrococcus sp. At1.</title>
        <authorList>
            <person name="Protasov E."/>
            <person name="Platt K."/>
            <person name="Poehlein A."/>
            <person name="Daniel R."/>
            <person name="Brune A."/>
        </authorList>
    </citation>
    <scope>NUCLEOTIDE SEQUENCE [LARGE SCALE GENOMIC DNA]</scope>
    <source>
        <strain evidence="2 3">At1</strain>
    </source>
</reference>
<dbReference type="EMBL" id="JAWDKC010000011">
    <property type="protein sequence ID" value="MDV0444961.1"/>
    <property type="molecule type" value="Genomic_DNA"/>
</dbReference>
<accession>A0ABU3VNH7</accession>
<keyword evidence="3" id="KW-1185">Reference proteome</keyword>